<name>A0A8H6JYF4_9PEZI</name>
<proteinExistence type="predicted"/>
<evidence type="ECO:0000313" key="2">
    <source>
        <dbReference type="Proteomes" id="UP000652219"/>
    </source>
</evidence>
<evidence type="ECO:0000313" key="1">
    <source>
        <dbReference type="EMBL" id="KAF6820976.1"/>
    </source>
</evidence>
<accession>A0A8H6JYF4</accession>
<gene>
    <name evidence="1" type="ORF">CSOJ01_00411</name>
</gene>
<sequence length="221" mass="25079">MVSHLHSEDLLELYIPPCLFNPAHHLHPPAPDRPLRICIEGPLVSVQRLLPSIEWKVSFRLKVFPQPAGPELAAITSRYLYGHDVKGSDMVVRHEYLGWVGQEDLASCIDYYGVTFDHNVPAGEENPEVLMINITDIEVDDGAYANQMLTFRVDPVDYAGKKIFALPRCCQTRKGTQDRWRVNGEVAVRDKLLAGEELTGEEQNEILLRFKELVKKERMGS</sequence>
<protein>
    <submittedName>
        <fullName evidence="1">Uncharacterized protein</fullName>
    </submittedName>
</protein>
<reference evidence="1 2" key="1">
    <citation type="journal article" date="2020" name="Phytopathology">
        <title>Genome Sequence Resources of Colletotrichum truncatum, C. plurivorum, C. musicola, and C. sojae: Four Species Pathogenic to Soybean (Glycine max).</title>
        <authorList>
            <person name="Rogerio F."/>
            <person name="Boufleur T.R."/>
            <person name="Ciampi-Guillardi M."/>
            <person name="Sukno S.A."/>
            <person name="Thon M.R."/>
            <person name="Massola Junior N.S."/>
            <person name="Baroncelli R."/>
        </authorList>
    </citation>
    <scope>NUCLEOTIDE SEQUENCE [LARGE SCALE GENOMIC DNA]</scope>
    <source>
        <strain evidence="1 2">LFN0009</strain>
    </source>
</reference>
<dbReference type="AlphaFoldDB" id="A0A8H6JYF4"/>
<dbReference type="Proteomes" id="UP000652219">
    <property type="component" value="Unassembled WGS sequence"/>
</dbReference>
<comment type="caution">
    <text evidence="1">The sequence shown here is derived from an EMBL/GenBank/DDBJ whole genome shotgun (WGS) entry which is preliminary data.</text>
</comment>
<organism evidence="1 2">
    <name type="scientific">Colletotrichum sojae</name>
    <dbReference type="NCBI Taxonomy" id="2175907"/>
    <lineage>
        <taxon>Eukaryota</taxon>
        <taxon>Fungi</taxon>
        <taxon>Dikarya</taxon>
        <taxon>Ascomycota</taxon>
        <taxon>Pezizomycotina</taxon>
        <taxon>Sordariomycetes</taxon>
        <taxon>Hypocreomycetidae</taxon>
        <taxon>Glomerellales</taxon>
        <taxon>Glomerellaceae</taxon>
        <taxon>Colletotrichum</taxon>
        <taxon>Colletotrichum orchidearum species complex</taxon>
    </lineage>
</organism>
<dbReference type="EMBL" id="WIGN01000003">
    <property type="protein sequence ID" value="KAF6820976.1"/>
    <property type="molecule type" value="Genomic_DNA"/>
</dbReference>
<keyword evidence="2" id="KW-1185">Reference proteome</keyword>